<accession>A0A1G6ZWZ0</accession>
<dbReference type="OrthoDB" id="9805316at2"/>
<dbReference type="RefSeq" id="WP_092783432.1">
    <property type="nucleotide sequence ID" value="NZ_FNAP01000003.1"/>
</dbReference>
<keyword evidence="5" id="KW-0460">Magnesium</keyword>
<dbReference type="GO" id="GO:0016114">
    <property type="term" value="P:terpenoid biosynthetic process"/>
    <property type="evidence" value="ECO:0007669"/>
    <property type="project" value="UniProtKB-ARBA"/>
</dbReference>
<dbReference type="SUPFAM" id="SSF48576">
    <property type="entry name" value="Terpenoid synthases"/>
    <property type="match status" value="1"/>
</dbReference>
<dbReference type="PROSITE" id="PS00723">
    <property type="entry name" value="POLYPRENYL_SYNTHASE_1"/>
    <property type="match status" value="1"/>
</dbReference>
<name>A0A1G6ZWZ0_9PROT</name>
<reference evidence="8 9" key="1">
    <citation type="submission" date="2016-10" db="EMBL/GenBank/DDBJ databases">
        <authorList>
            <person name="de Groot N.N."/>
        </authorList>
    </citation>
    <scope>NUCLEOTIDE SEQUENCE [LARGE SCALE GENOMIC DNA]</scope>
    <source>
        <strain evidence="8 9">ATCC 700224</strain>
    </source>
</reference>
<evidence type="ECO:0000256" key="6">
    <source>
        <dbReference type="ARBA" id="ARBA00023229"/>
    </source>
</evidence>
<dbReference type="STRING" id="69960.SAMN05421720_10365"/>
<evidence type="ECO:0000256" key="7">
    <source>
        <dbReference type="RuleBase" id="RU004466"/>
    </source>
</evidence>
<dbReference type="InterPro" id="IPR000092">
    <property type="entry name" value="Polyprenyl_synt"/>
</dbReference>
<evidence type="ECO:0000256" key="5">
    <source>
        <dbReference type="ARBA" id="ARBA00022842"/>
    </source>
</evidence>
<comment type="similarity">
    <text evidence="2 7">Belongs to the FPP/GGPP synthase family.</text>
</comment>
<dbReference type="AlphaFoldDB" id="A0A1G6ZWZ0"/>
<evidence type="ECO:0000256" key="3">
    <source>
        <dbReference type="ARBA" id="ARBA00022679"/>
    </source>
</evidence>
<gene>
    <name evidence="8" type="ORF">SAMN05421720_10365</name>
</gene>
<dbReference type="InterPro" id="IPR033749">
    <property type="entry name" value="Polyprenyl_synt_CS"/>
</dbReference>
<keyword evidence="3 7" id="KW-0808">Transferase</keyword>
<evidence type="ECO:0000256" key="2">
    <source>
        <dbReference type="ARBA" id="ARBA00006706"/>
    </source>
</evidence>
<keyword evidence="4" id="KW-0479">Metal-binding</keyword>
<evidence type="ECO:0000313" key="8">
    <source>
        <dbReference type="EMBL" id="SDE06757.1"/>
    </source>
</evidence>
<dbReference type="Gene3D" id="1.10.600.10">
    <property type="entry name" value="Farnesyl Diphosphate Synthase"/>
    <property type="match status" value="1"/>
</dbReference>
<keyword evidence="6" id="KW-0414">Isoprene biosynthesis</keyword>
<dbReference type="GO" id="GO:0046872">
    <property type="term" value="F:metal ion binding"/>
    <property type="evidence" value="ECO:0007669"/>
    <property type="project" value="UniProtKB-KW"/>
</dbReference>
<dbReference type="InterPro" id="IPR008949">
    <property type="entry name" value="Isoprenoid_synthase_dom_sf"/>
</dbReference>
<dbReference type="PANTHER" id="PTHR43281">
    <property type="entry name" value="FARNESYL DIPHOSPHATE SYNTHASE"/>
    <property type="match status" value="1"/>
</dbReference>
<dbReference type="EMBL" id="FNAP01000003">
    <property type="protein sequence ID" value="SDE06757.1"/>
    <property type="molecule type" value="Genomic_DNA"/>
</dbReference>
<dbReference type="PANTHER" id="PTHR43281:SF1">
    <property type="entry name" value="FARNESYL DIPHOSPHATE SYNTHASE"/>
    <property type="match status" value="1"/>
</dbReference>
<protein>
    <submittedName>
        <fullName evidence="8">Geranylgeranyl diphosphate synthase, type II</fullName>
    </submittedName>
</protein>
<comment type="cofactor">
    <cofactor evidence="1">
        <name>Mg(2+)</name>
        <dbReference type="ChEBI" id="CHEBI:18420"/>
    </cofactor>
</comment>
<dbReference type="PROSITE" id="PS00444">
    <property type="entry name" value="POLYPRENYL_SYNTHASE_2"/>
    <property type="match status" value="1"/>
</dbReference>
<dbReference type="FunFam" id="1.10.600.10:FF:000001">
    <property type="entry name" value="Geranylgeranyl diphosphate synthase"/>
    <property type="match status" value="1"/>
</dbReference>
<evidence type="ECO:0000256" key="1">
    <source>
        <dbReference type="ARBA" id="ARBA00001946"/>
    </source>
</evidence>
<sequence>MESGQRIEAALERAFAAIETPAGPPRLAAAMRHAAFGGGQRIRPRLCLAVAMACGDDRPEVTDAALAAIEVLHCASLVHDDLPCFDDADTRRGKPTVHRAFNEPLAVLTGDALIVLAFQTLSRGAAGAPDRMARLVDIVAAAIGAPTGLCAGQAWESEPDVDLTEYQRAKTGVLFAAATEAGATAAGVGSPTWRTLGARLGEAYQVADDLRDVAADPEKLGKPVGQDEALGRPNAVKELGVPGAIARLKALVTEAVDSIPECPGREPLRTLILEETGRFIPASLAREAA</sequence>
<keyword evidence="9" id="KW-1185">Reference proteome</keyword>
<dbReference type="CDD" id="cd00685">
    <property type="entry name" value="Trans_IPPS_HT"/>
    <property type="match status" value="1"/>
</dbReference>
<proteinExistence type="inferred from homology"/>
<evidence type="ECO:0000313" key="9">
    <source>
        <dbReference type="Proteomes" id="UP000199412"/>
    </source>
</evidence>
<dbReference type="Proteomes" id="UP000199412">
    <property type="component" value="Unassembled WGS sequence"/>
</dbReference>
<dbReference type="SFLD" id="SFLDS00005">
    <property type="entry name" value="Isoprenoid_Synthase_Type_I"/>
    <property type="match status" value="1"/>
</dbReference>
<evidence type="ECO:0000256" key="4">
    <source>
        <dbReference type="ARBA" id="ARBA00022723"/>
    </source>
</evidence>
<organism evidence="8 9">
    <name type="scientific">Rhodospira trueperi</name>
    <dbReference type="NCBI Taxonomy" id="69960"/>
    <lineage>
        <taxon>Bacteria</taxon>
        <taxon>Pseudomonadati</taxon>
        <taxon>Pseudomonadota</taxon>
        <taxon>Alphaproteobacteria</taxon>
        <taxon>Rhodospirillales</taxon>
        <taxon>Rhodospirillaceae</taxon>
        <taxon>Rhodospira</taxon>
    </lineage>
</organism>
<dbReference type="GO" id="GO:0004659">
    <property type="term" value="F:prenyltransferase activity"/>
    <property type="evidence" value="ECO:0007669"/>
    <property type="project" value="InterPro"/>
</dbReference>
<dbReference type="Pfam" id="PF00348">
    <property type="entry name" value="polyprenyl_synt"/>
    <property type="match status" value="1"/>
</dbReference>